<proteinExistence type="predicted"/>
<accession>A0A418VEE7</accession>
<evidence type="ECO:0000313" key="1">
    <source>
        <dbReference type="EMBL" id="RJF74465.1"/>
    </source>
</evidence>
<organism evidence="1 2">
    <name type="scientific">Deinococcus cavernae</name>
    <dbReference type="NCBI Taxonomy" id="2320857"/>
    <lineage>
        <taxon>Bacteria</taxon>
        <taxon>Thermotogati</taxon>
        <taxon>Deinococcota</taxon>
        <taxon>Deinococci</taxon>
        <taxon>Deinococcales</taxon>
        <taxon>Deinococcaceae</taxon>
        <taxon>Deinococcus</taxon>
    </lineage>
</organism>
<evidence type="ECO:0008006" key="3">
    <source>
        <dbReference type="Google" id="ProtNLM"/>
    </source>
</evidence>
<name>A0A418VEE7_9DEIO</name>
<dbReference type="AlphaFoldDB" id="A0A418VEE7"/>
<comment type="caution">
    <text evidence="1">The sequence shown here is derived from an EMBL/GenBank/DDBJ whole genome shotgun (WGS) entry which is preliminary data.</text>
</comment>
<sequence length="161" mass="18073">MNMKAEIKRRGSRTVLRRRMAQIQTQVDVIAQRVAKEGERHAQRGAYLNVYSTVVGQGYLRTRHLFDQIYAVGHGAGGQISVTVGDYASYASEVEFGSGPFALNAAQMEGYLKALAPGKLLTFGRSGQKYLLPGPYIGPALHLVQYRTQWEIRDLMRRLWV</sequence>
<dbReference type="Pfam" id="PF04883">
    <property type="entry name" value="HK97-gp10_like"/>
    <property type="match status" value="1"/>
</dbReference>
<dbReference type="EMBL" id="QYUJ01000010">
    <property type="protein sequence ID" value="RJF74465.1"/>
    <property type="molecule type" value="Genomic_DNA"/>
</dbReference>
<protein>
    <recommendedName>
        <fullName evidence="3">HK97 gp10 family phage protein</fullName>
    </recommendedName>
</protein>
<evidence type="ECO:0000313" key="2">
    <source>
        <dbReference type="Proteomes" id="UP000286287"/>
    </source>
</evidence>
<reference evidence="1 2" key="1">
    <citation type="submission" date="2018-09" db="EMBL/GenBank/DDBJ databases">
        <authorList>
            <person name="Zhu H."/>
        </authorList>
    </citation>
    <scope>NUCLEOTIDE SEQUENCE [LARGE SCALE GENOMIC DNA]</scope>
    <source>
        <strain evidence="1 2">K2S05-167</strain>
    </source>
</reference>
<gene>
    <name evidence="1" type="ORF">D3875_04080</name>
</gene>
<dbReference type="InterPro" id="IPR010064">
    <property type="entry name" value="HK97-gp10_tail"/>
</dbReference>
<keyword evidence="2" id="KW-1185">Reference proteome</keyword>
<dbReference type="Proteomes" id="UP000286287">
    <property type="component" value="Unassembled WGS sequence"/>
</dbReference>